<feature type="coiled-coil region" evidence="1">
    <location>
        <begin position="140"/>
        <end position="178"/>
    </location>
</feature>
<feature type="signal peptide" evidence="2">
    <location>
        <begin position="1"/>
        <end position="18"/>
    </location>
</feature>
<evidence type="ECO:0000313" key="4">
    <source>
        <dbReference type="Proteomes" id="UP001054902"/>
    </source>
</evidence>
<evidence type="ECO:0000256" key="1">
    <source>
        <dbReference type="SAM" id="Coils"/>
    </source>
</evidence>
<evidence type="ECO:0000313" key="3">
    <source>
        <dbReference type="EMBL" id="GFH49725.1"/>
    </source>
</evidence>
<name>A0AAD3CRY2_9STRA</name>
<comment type="caution">
    <text evidence="3">The sequence shown here is derived from an EMBL/GenBank/DDBJ whole genome shotgun (WGS) entry which is preliminary data.</text>
</comment>
<feature type="chain" id="PRO_5042244584" description="Cilia- and flagella-associated protein 157" evidence="2">
    <location>
        <begin position="19"/>
        <end position="476"/>
    </location>
</feature>
<evidence type="ECO:0000256" key="2">
    <source>
        <dbReference type="SAM" id="SignalP"/>
    </source>
</evidence>
<keyword evidence="4" id="KW-1185">Reference proteome</keyword>
<feature type="coiled-coil region" evidence="1">
    <location>
        <begin position="342"/>
        <end position="387"/>
    </location>
</feature>
<dbReference type="Proteomes" id="UP001054902">
    <property type="component" value="Unassembled WGS sequence"/>
</dbReference>
<evidence type="ECO:0008006" key="5">
    <source>
        <dbReference type="Google" id="ProtNLM"/>
    </source>
</evidence>
<organism evidence="3 4">
    <name type="scientific">Chaetoceros tenuissimus</name>
    <dbReference type="NCBI Taxonomy" id="426638"/>
    <lineage>
        <taxon>Eukaryota</taxon>
        <taxon>Sar</taxon>
        <taxon>Stramenopiles</taxon>
        <taxon>Ochrophyta</taxon>
        <taxon>Bacillariophyta</taxon>
        <taxon>Coscinodiscophyceae</taxon>
        <taxon>Chaetocerotophycidae</taxon>
        <taxon>Chaetocerotales</taxon>
        <taxon>Chaetocerotaceae</taxon>
        <taxon>Chaetoceros</taxon>
    </lineage>
</organism>
<dbReference type="AlphaFoldDB" id="A0AAD3CRY2"/>
<keyword evidence="2" id="KW-0732">Signal</keyword>
<dbReference type="EMBL" id="BLLK01000038">
    <property type="protein sequence ID" value="GFH49725.1"/>
    <property type="molecule type" value="Genomic_DNA"/>
</dbReference>
<keyword evidence="1" id="KW-0175">Coiled coil</keyword>
<feature type="coiled-coil region" evidence="1">
    <location>
        <begin position="73"/>
        <end position="107"/>
    </location>
</feature>
<proteinExistence type="predicted"/>
<feature type="coiled-coil region" evidence="1">
    <location>
        <begin position="273"/>
        <end position="304"/>
    </location>
</feature>
<gene>
    <name evidence="3" type="ORF">CTEN210_06201</name>
</gene>
<sequence>MKFSIALFLAATASQTNAFVSPTNRMLMEPSSSCTNSRFSSQSLYYKNTQGDDEDYTVARKFKMPGKQNTQERENLSMGLQSLKEQMAKVQKQARSQESELKKARKQSKKAKFTVAGKDLNEKHGLDSLLNLLDSRDQELLQFKQEASSIRQQLMDVQKEARNSIREREQESRKFEKDLLHRAALDKRSLKKQLWETQTQLGNAKLRIATAEKVAESNLNKAQQIYQEKMDNLELAHSHEIGEMKKVVEAKQNAIDRTKKRFNHVISLYKEKISSLKKQIQTNEEVLVETKQQHEEEVNTLLQNFDEERDYMRSQRQIELENIETRHAHEMDAMKLELKLKNNELVHNEDRAMNKLMELKANHLLELEREEAISAEKEREFNEEKNRFLSVIAQKNRIIDRYELEKSTYKGIAMNAVVLTKSKVNTTKSKVSSTVNTTKDKVTSTKDKIYKGLENANILKRRKKVQMIRLEEDNNE</sequence>
<protein>
    <recommendedName>
        <fullName evidence="5">Cilia- and flagella-associated protein 157</fullName>
    </recommendedName>
</protein>
<accession>A0AAD3CRY2</accession>
<reference evidence="3 4" key="1">
    <citation type="journal article" date="2021" name="Sci. Rep.">
        <title>The genome of the diatom Chaetoceros tenuissimus carries an ancient integrated fragment of an extant virus.</title>
        <authorList>
            <person name="Hongo Y."/>
            <person name="Kimura K."/>
            <person name="Takaki Y."/>
            <person name="Yoshida Y."/>
            <person name="Baba S."/>
            <person name="Kobayashi G."/>
            <person name="Nagasaki K."/>
            <person name="Hano T."/>
            <person name="Tomaru Y."/>
        </authorList>
    </citation>
    <scope>NUCLEOTIDE SEQUENCE [LARGE SCALE GENOMIC DNA]</scope>
    <source>
        <strain evidence="3 4">NIES-3715</strain>
    </source>
</reference>